<feature type="domain" description="RNA polymerase sigma factor 70 region 4 type 2" evidence="7">
    <location>
        <begin position="128"/>
        <end position="180"/>
    </location>
</feature>
<dbReference type="GO" id="GO:0016987">
    <property type="term" value="F:sigma factor activity"/>
    <property type="evidence" value="ECO:0007669"/>
    <property type="project" value="UniProtKB-KW"/>
</dbReference>
<dbReference type="EMBL" id="BMJC01000005">
    <property type="protein sequence ID" value="GGB16369.1"/>
    <property type="molecule type" value="Genomic_DNA"/>
</dbReference>
<dbReference type="PANTHER" id="PTHR43133">
    <property type="entry name" value="RNA POLYMERASE ECF-TYPE SIGMA FACTO"/>
    <property type="match status" value="1"/>
</dbReference>
<feature type="coiled-coil region" evidence="5">
    <location>
        <begin position="116"/>
        <end position="143"/>
    </location>
</feature>
<dbReference type="RefSeq" id="WP_188936108.1">
    <property type="nucleotide sequence ID" value="NZ_BMJC01000005.1"/>
</dbReference>
<dbReference type="InterPro" id="IPR013324">
    <property type="entry name" value="RNA_pol_sigma_r3/r4-like"/>
</dbReference>
<dbReference type="InterPro" id="IPR013249">
    <property type="entry name" value="RNA_pol_sigma70_r4_t2"/>
</dbReference>
<dbReference type="InterPro" id="IPR039425">
    <property type="entry name" value="RNA_pol_sigma-70-like"/>
</dbReference>
<evidence type="ECO:0000256" key="1">
    <source>
        <dbReference type="ARBA" id="ARBA00010641"/>
    </source>
</evidence>
<keyword evidence="9" id="KW-1185">Reference proteome</keyword>
<name>A0A8J2UH73_9BACT</name>
<reference evidence="8" key="1">
    <citation type="journal article" date="2014" name="Int. J. Syst. Evol. Microbiol.">
        <title>Complete genome sequence of Corynebacterium casei LMG S-19264T (=DSM 44701T), isolated from a smear-ripened cheese.</title>
        <authorList>
            <consortium name="US DOE Joint Genome Institute (JGI-PGF)"/>
            <person name="Walter F."/>
            <person name="Albersmeier A."/>
            <person name="Kalinowski J."/>
            <person name="Ruckert C."/>
        </authorList>
    </citation>
    <scope>NUCLEOTIDE SEQUENCE</scope>
    <source>
        <strain evidence="8">CGMCC 1.15448</strain>
    </source>
</reference>
<dbReference type="SUPFAM" id="SSF88659">
    <property type="entry name" value="Sigma3 and sigma4 domains of RNA polymerase sigma factors"/>
    <property type="match status" value="1"/>
</dbReference>
<dbReference type="GO" id="GO:0006352">
    <property type="term" value="P:DNA-templated transcription initiation"/>
    <property type="evidence" value="ECO:0007669"/>
    <property type="project" value="InterPro"/>
</dbReference>
<comment type="caution">
    <text evidence="8">The sequence shown here is derived from an EMBL/GenBank/DDBJ whole genome shotgun (WGS) entry which is preliminary data.</text>
</comment>
<evidence type="ECO:0000256" key="4">
    <source>
        <dbReference type="ARBA" id="ARBA00023163"/>
    </source>
</evidence>
<comment type="similarity">
    <text evidence="1">Belongs to the sigma-70 factor family. ECF subfamily.</text>
</comment>
<dbReference type="Gene3D" id="1.10.10.10">
    <property type="entry name" value="Winged helix-like DNA-binding domain superfamily/Winged helix DNA-binding domain"/>
    <property type="match status" value="1"/>
</dbReference>
<dbReference type="AlphaFoldDB" id="A0A8J2UH73"/>
<dbReference type="PANTHER" id="PTHR43133:SF46">
    <property type="entry name" value="RNA POLYMERASE SIGMA-70 FACTOR ECF SUBFAMILY"/>
    <property type="match status" value="1"/>
</dbReference>
<dbReference type="InterPro" id="IPR014284">
    <property type="entry name" value="RNA_pol_sigma-70_dom"/>
</dbReference>
<evidence type="ECO:0000313" key="8">
    <source>
        <dbReference type="EMBL" id="GGB16369.1"/>
    </source>
</evidence>
<dbReference type="Pfam" id="PF08281">
    <property type="entry name" value="Sigma70_r4_2"/>
    <property type="match status" value="1"/>
</dbReference>
<dbReference type="GO" id="GO:0000428">
    <property type="term" value="C:DNA-directed RNA polymerase complex"/>
    <property type="evidence" value="ECO:0007669"/>
    <property type="project" value="UniProtKB-KW"/>
</dbReference>
<proteinExistence type="inferred from homology"/>
<dbReference type="InterPro" id="IPR036388">
    <property type="entry name" value="WH-like_DNA-bd_sf"/>
</dbReference>
<dbReference type="Gene3D" id="1.10.1740.10">
    <property type="match status" value="1"/>
</dbReference>
<dbReference type="CDD" id="cd06171">
    <property type="entry name" value="Sigma70_r4"/>
    <property type="match status" value="1"/>
</dbReference>
<keyword evidence="4" id="KW-0804">Transcription</keyword>
<keyword evidence="8" id="KW-0240">DNA-directed RNA polymerase</keyword>
<evidence type="ECO:0000259" key="6">
    <source>
        <dbReference type="Pfam" id="PF04542"/>
    </source>
</evidence>
<evidence type="ECO:0000256" key="5">
    <source>
        <dbReference type="SAM" id="Coils"/>
    </source>
</evidence>
<reference evidence="8" key="2">
    <citation type="submission" date="2020-09" db="EMBL/GenBank/DDBJ databases">
        <authorList>
            <person name="Sun Q."/>
            <person name="Zhou Y."/>
        </authorList>
    </citation>
    <scope>NUCLEOTIDE SEQUENCE</scope>
    <source>
        <strain evidence="8">CGMCC 1.15448</strain>
    </source>
</reference>
<dbReference type="Proteomes" id="UP000607559">
    <property type="component" value="Unassembled WGS sequence"/>
</dbReference>
<evidence type="ECO:0000313" key="9">
    <source>
        <dbReference type="Proteomes" id="UP000607559"/>
    </source>
</evidence>
<dbReference type="Pfam" id="PF04542">
    <property type="entry name" value="Sigma70_r2"/>
    <property type="match status" value="1"/>
</dbReference>
<dbReference type="NCBIfam" id="TIGR02937">
    <property type="entry name" value="sigma70-ECF"/>
    <property type="match status" value="1"/>
</dbReference>
<evidence type="ECO:0000256" key="3">
    <source>
        <dbReference type="ARBA" id="ARBA00023082"/>
    </source>
</evidence>
<keyword evidence="3" id="KW-0731">Sigma factor</keyword>
<keyword evidence="2" id="KW-0805">Transcription regulation</keyword>
<gene>
    <name evidence="8" type="ORF">GCM10011511_45230</name>
</gene>
<evidence type="ECO:0000259" key="7">
    <source>
        <dbReference type="Pfam" id="PF08281"/>
    </source>
</evidence>
<protein>
    <submittedName>
        <fullName evidence="8">DNA-directed RNA polymerase sigma-70 factor</fullName>
    </submittedName>
</protein>
<dbReference type="GO" id="GO:0003677">
    <property type="term" value="F:DNA binding"/>
    <property type="evidence" value="ECO:0007669"/>
    <property type="project" value="InterPro"/>
</dbReference>
<sequence>MDTNPLHTDQLEQWWIRALEGDTYAFKSIHGELFKGLYNYALKLLQDGELASDAVQELFVRLWVRRASIGQMRKVKPYFFTALRRQVLNQLRDNQVRALKISGLSSPDIDFSPEEIVVRNEEYETLQDRIAALLNELPKRQKEVIYLHYFEEMDYSQIAEVMGINYQSVLNLTQKALQKLRQANLLQVLLTLAALYRWYGKIF</sequence>
<dbReference type="InterPro" id="IPR013325">
    <property type="entry name" value="RNA_pol_sigma_r2"/>
</dbReference>
<keyword evidence="5" id="KW-0175">Coiled coil</keyword>
<dbReference type="SUPFAM" id="SSF88946">
    <property type="entry name" value="Sigma2 domain of RNA polymerase sigma factors"/>
    <property type="match status" value="1"/>
</dbReference>
<dbReference type="InterPro" id="IPR007627">
    <property type="entry name" value="RNA_pol_sigma70_r2"/>
</dbReference>
<feature type="domain" description="RNA polymerase sigma-70 region 2" evidence="6">
    <location>
        <begin position="37"/>
        <end position="95"/>
    </location>
</feature>
<evidence type="ECO:0000256" key="2">
    <source>
        <dbReference type="ARBA" id="ARBA00023015"/>
    </source>
</evidence>
<organism evidence="8 9">
    <name type="scientific">Puia dinghuensis</name>
    <dbReference type="NCBI Taxonomy" id="1792502"/>
    <lineage>
        <taxon>Bacteria</taxon>
        <taxon>Pseudomonadati</taxon>
        <taxon>Bacteroidota</taxon>
        <taxon>Chitinophagia</taxon>
        <taxon>Chitinophagales</taxon>
        <taxon>Chitinophagaceae</taxon>
        <taxon>Puia</taxon>
    </lineage>
</organism>
<accession>A0A8J2UH73</accession>